<organism evidence="1 2">
    <name type="scientific">Campylobacter concisus UNSW3</name>
    <dbReference type="NCBI Taxonomy" id="1242966"/>
    <lineage>
        <taxon>Bacteria</taxon>
        <taxon>Pseudomonadati</taxon>
        <taxon>Campylobacterota</taxon>
        <taxon>Epsilonproteobacteria</taxon>
        <taxon>Campylobacterales</taxon>
        <taxon>Campylobacteraceae</taxon>
        <taxon>Campylobacter</taxon>
    </lineage>
</organism>
<evidence type="ECO:0000313" key="1">
    <source>
        <dbReference type="EMBL" id="ERJ23782.1"/>
    </source>
</evidence>
<protein>
    <submittedName>
        <fullName evidence="1">Uncharacterized protein</fullName>
    </submittedName>
</protein>
<comment type="caution">
    <text evidence="1">The sequence shown here is derived from an EMBL/GenBank/DDBJ whole genome shotgun (WGS) entry which is preliminary data.</text>
</comment>
<dbReference type="RefSeq" id="WP_021084031.1">
    <property type="nucleotide sequence ID" value="NZ_ANNE01000003.1"/>
</dbReference>
<gene>
    <name evidence="1" type="ORF">UNSW3_1157</name>
</gene>
<accession>U2F0P8</accession>
<evidence type="ECO:0000313" key="2">
    <source>
        <dbReference type="Proteomes" id="UP000016636"/>
    </source>
</evidence>
<dbReference type="AlphaFoldDB" id="U2F0P8"/>
<name>U2F0P8_9BACT</name>
<dbReference type="EMBL" id="ANNE01000003">
    <property type="protein sequence ID" value="ERJ23782.1"/>
    <property type="molecule type" value="Genomic_DNA"/>
</dbReference>
<dbReference type="PATRIC" id="fig|1242966.3.peg.271"/>
<proteinExistence type="predicted"/>
<reference evidence="1 2" key="1">
    <citation type="journal article" date="2013" name="BMC Genomics">
        <title>Comparative genomics of Campylobacter concisus isolates reveals genetic diversity and provides insights into disease association.</title>
        <authorList>
            <person name="Deshpande N.P."/>
            <person name="Kaakoush N.O."/>
            <person name="Wilkins M.R."/>
            <person name="Mitchell H.M."/>
        </authorList>
    </citation>
    <scope>NUCLEOTIDE SEQUENCE [LARGE SCALE GENOMIC DNA]</scope>
    <source>
        <strain evidence="1 2">UNSW3</strain>
    </source>
</reference>
<dbReference type="Proteomes" id="UP000016636">
    <property type="component" value="Unassembled WGS sequence"/>
</dbReference>
<sequence>MIATKFKFCKFRHALSPKQKATKQTNFYAFKKANCYPEVLLDQDDC</sequence>